<proteinExistence type="predicted"/>
<dbReference type="Gene3D" id="3.40.50.1460">
    <property type="match status" value="1"/>
</dbReference>
<dbReference type="NCBIfam" id="NF047832">
    <property type="entry name" value="caspase_w_EACC1"/>
    <property type="match status" value="1"/>
</dbReference>
<evidence type="ECO:0000259" key="2">
    <source>
        <dbReference type="Pfam" id="PF00656"/>
    </source>
</evidence>
<dbReference type="EMBL" id="QXHD01000004">
    <property type="protein sequence ID" value="NEZ59442.1"/>
    <property type="molecule type" value="Genomic_DNA"/>
</dbReference>
<dbReference type="InterPro" id="IPR029030">
    <property type="entry name" value="Caspase-like_dom_sf"/>
</dbReference>
<name>A0A6M0RUM9_9CYAN</name>
<dbReference type="Pfam" id="PF03781">
    <property type="entry name" value="FGE-sulfatase"/>
    <property type="match status" value="1"/>
</dbReference>
<dbReference type="GO" id="GO:0006508">
    <property type="term" value="P:proteolysis"/>
    <property type="evidence" value="ECO:0007669"/>
    <property type="project" value="InterPro"/>
</dbReference>
<keyword evidence="5" id="KW-1185">Reference proteome</keyword>
<dbReference type="GO" id="GO:0120147">
    <property type="term" value="F:formylglycine-generating oxidase activity"/>
    <property type="evidence" value="ECO:0007669"/>
    <property type="project" value="TreeGrafter"/>
</dbReference>
<feature type="region of interest" description="Disordered" evidence="1">
    <location>
        <begin position="359"/>
        <end position="379"/>
    </location>
</feature>
<accession>A0A6M0RUM9</accession>
<dbReference type="RefSeq" id="WP_163702388.1">
    <property type="nucleotide sequence ID" value="NZ_QXHD01000004.1"/>
</dbReference>
<evidence type="ECO:0000256" key="1">
    <source>
        <dbReference type="SAM" id="MobiDB-lite"/>
    </source>
</evidence>
<feature type="domain" description="Sulfatase-modifying factor enzyme-like" evidence="3">
    <location>
        <begin position="424"/>
        <end position="647"/>
    </location>
</feature>
<dbReference type="SUPFAM" id="SSF56436">
    <property type="entry name" value="C-type lectin-like"/>
    <property type="match status" value="1"/>
</dbReference>
<protein>
    <submittedName>
        <fullName evidence="4">Sulfatase-modifying factor protein</fullName>
    </submittedName>
</protein>
<dbReference type="Gene3D" id="3.90.1580.10">
    <property type="entry name" value="paralog of FGE (formylglycine-generating enzyme)"/>
    <property type="match status" value="1"/>
</dbReference>
<dbReference type="SUPFAM" id="SSF52129">
    <property type="entry name" value="Caspase-like"/>
    <property type="match status" value="1"/>
</dbReference>
<dbReference type="InterPro" id="IPR011600">
    <property type="entry name" value="Pept_C14_caspase"/>
</dbReference>
<sequence length="653" mass="73130">MARKIALLIGVGEYGNGLKPLRCPANGVNAMQELLENPEIGGFDQVVPLINPDVGTMQARIGEVFGQLSKNDLVLFYFTGHGIKDMSGNFYLSTTQTQLFKSGSLNPGTAVAADFVKRVIRGSYAQRKVVILDCCFASAFAEGITGMDDNSIDVENQLGGKGWCVMTASKSTRYALEQEGEDLSVYTRYLVDGIRTGGAASDEQERIYIKDLHSYVQTQVKAAAPAMEPAIFNGLDGTKIAIAKIQVDSLQRYRKQVQRKVRNGRIRPAALANLKQQQIRLRISDEDAAAILEEVLKPYREKAKHLETYKQALIAEKEFAYPLDDEAIEELEELKRQLNLRDEDVRATEKEILGDGLKQQLTQPPDVSPAPAPKVKPVKTTKAQKYQTFSFKTARVDEKGKVIETLEKKAEFFAEDLGDGIKLEMVKIPGGTFMMGAAEGEKGASDDEYPRHKVTVSEFWMGKFAVTQEQWQAVAKLKRIERDLNGDPARFKGAKHPVEKVSWQEAEEFCKRLSKKAKKEYKLPSEAQWEYACRANTKTPFHFGPTITKDLVNYYDGKQQGTKEVGGFAIASPFGLYDMHGNVWEWCLDGWHENYKDAPNDGDECKSDEKKIRRGGSWLSSPVNCRSADRLRLACDSHNYDIGFRVVCFFTTK</sequence>
<feature type="domain" description="Peptidase C14 caspase" evidence="2">
    <location>
        <begin position="3"/>
        <end position="222"/>
    </location>
</feature>
<dbReference type="Proteomes" id="UP000481033">
    <property type="component" value="Unassembled WGS sequence"/>
</dbReference>
<gene>
    <name evidence="4" type="ORF">DXZ20_28115</name>
</gene>
<organism evidence="4 5">
    <name type="scientific">Adonisia turfae CCMR0081</name>
    <dbReference type="NCBI Taxonomy" id="2292702"/>
    <lineage>
        <taxon>Bacteria</taxon>
        <taxon>Bacillati</taxon>
        <taxon>Cyanobacteriota</taxon>
        <taxon>Adonisia</taxon>
        <taxon>Adonisia turfae</taxon>
    </lineage>
</organism>
<evidence type="ECO:0000259" key="3">
    <source>
        <dbReference type="Pfam" id="PF03781"/>
    </source>
</evidence>
<dbReference type="AlphaFoldDB" id="A0A6M0RUM9"/>
<evidence type="ECO:0000313" key="4">
    <source>
        <dbReference type="EMBL" id="NEZ59442.1"/>
    </source>
</evidence>
<dbReference type="InterPro" id="IPR042095">
    <property type="entry name" value="SUMF_sf"/>
</dbReference>
<dbReference type="Pfam" id="PF00656">
    <property type="entry name" value="Peptidase_C14"/>
    <property type="match status" value="1"/>
</dbReference>
<dbReference type="GO" id="GO:0004197">
    <property type="term" value="F:cysteine-type endopeptidase activity"/>
    <property type="evidence" value="ECO:0007669"/>
    <property type="project" value="InterPro"/>
</dbReference>
<evidence type="ECO:0000313" key="5">
    <source>
        <dbReference type="Proteomes" id="UP000481033"/>
    </source>
</evidence>
<dbReference type="InterPro" id="IPR005532">
    <property type="entry name" value="SUMF_dom"/>
</dbReference>
<dbReference type="PANTHER" id="PTHR23150">
    <property type="entry name" value="SULFATASE MODIFYING FACTOR 1, 2"/>
    <property type="match status" value="1"/>
</dbReference>
<dbReference type="PANTHER" id="PTHR23150:SF19">
    <property type="entry name" value="FORMYLGLYCINE-GENERATING ENZYME"/>
    <property type="match status" value="1"/>
</dbReference>
<dbReference type="InterPro" id="IPR016187">
    <property type="entry name" value="CTDL_fold"/>
</dbReference>
<dbReference type="InterPro" id="IPR051043">
    <property type="entry name" value="Sulfatase_Mod_Factor_Kinase"/>
</dbReference>
<reference evidence="4 5" key="1">
    <citation type="journal article" date="2020" name="Microb. Ecol.">
        <title>Ecogenomics of the Marine Benthic Filamentous Cyanobacterium Adonisia.</title>
        <authorList>
            <person name="Walter J.M."/>
            <person name="Coutinho F.H."/>
            <person name="Leomil L."/>
            <person name="Hargreaves P.I."/>
            <person name="Campeao M.E."/>
            <person name="Vieira V.V."/>
            <person name="Silva B.S."/>
            <person name="Fistarol G.O."/>
            <person name="Salomon P.S."/>
            <person name="Sawabe T."/>
            <person name="Mino S."/>
            <person name="Hosokawa M."/>
            <person name="Miyashita H."/>
            <person name="Maruyama F."/>
            <person name="van Verk M.C."/>
            <person name="Dutilh B.E."/>
            <person name="Thompson C.C."/>
            <person name="Thompson F.L."/>
        </authorList>
    </citation>
    <scope>NUCLEOTIDE SEQUENCE [LARGE SCALE GENOMIC DNA]</scope>
    <source>
        <strain evidence="4 5">CCMR0081</strain>
    </source>
</reference>
<comment type="caution">
    <text evidence="4">The sequence shown here is derived from an EMBL/GenBank/DDBJ whole genome shotgun (WGS) entry which is preliminary data.</text>
</comment>